<comment type="subcellular location">
    <subcellularLocation>
        <location evidence="1">Membrane</location>
    </subcellularLocation>
</comment>
<sequence>MIAIQGQSQSTRASEQQLANQFSKEGWICNRGVAGNKKSFDVSQSFVHCFCPPSYYGNRCEFMSDRLTVFISFKNQTNGSSTGVIKILALLVVLINHTSTVLDRHEVHFTSTLDNYKEKQKFYFIYPRPHQLRSNTHNYTVRFEAYQLHENESIEFLAVWIYPVPFNFLPSQRLAKVLKYTQQSQLALNHTCFTRYNPCLNEGRCHPIMNKLNEIHSYWCECGNNSYGSHCEFKDQSCFISSTKFNYCSPTSLCRPQYDHYGQKPLCICSMNSYGSRCFMDRQCQMKIGQNSCQNGAICFTKYQHYNLIDAYICQCPKSYFGPTCQHRSGAIEISYDNENQSVTLSGDQISATVIQLFDISDREELNLKKQVLYKDSLPSRLLITSESVIHPVFGLINLYTNQSTIQYHLLYTSSTAGSSLNLTLRFTKKNYCPHSHDIFNLRNETYKIRNVVAKYHTLCDNTTSKSSPLLCFVDDDYFCLCDINNTAQCFLYNKKFDQCKQCLAQGQCIKGDIDTPSDYLCLCPRCHFGSKCQHNTKLFSFNLDSLISPDLLSSSLVKQKLSLSMYIIVPAVLLIYGTISNLLSLVTFRQPRTRQNGVGHYFFTGTIFSQLSLFCLLSKILHIIINIRGLFILPIVNTVLCKILSFLLSSSNRICYWLIVFVTIERIYVTIYPTKRWLQKPKIEKRIITLITIFTCASHAHELIKYVIVDDPKYTANGKWCVTQLSRPLQIYNQTNTMIHYLTPFLVNLICTIVLLILIARSRANVDKNKSRWKIFQEQFKRKKDMFIPSMIHIISALPHLIISFSLACSDLDTKWQRYMLIISYFAAYVPQCLSFHLYVQPSQLFLREFHATKMWKTLARSRNTLMFVECLLFVHKNKYTYRTISFNRCVTRKFFPRKTQNIRTMSELCKQAYLALIDDERYQDDTLRNVNSPLSRHHLTTQDELSELYDFIQDSTTKTVHTKPNLQVDTDSLTTDILTHEGKSFAQTRYPFSPFIIRFSTRLIQEQKAAEELCKFVKDNKQIDLELCGFRKSTSECLSNEFALLLFVKTSYSFFALYDENNWPQSLLGLAFSQPYAPSIPPQLSLLVKNVSLTVDFAHFTNEVEEYLAQACALICSKCMGIGHFRNQCQKKIMFAENVERFAMTLKIILQYPINFIVFITNVNICRMI</sequence>
<dbReference type="CDD" id="cd00637">
    <property type="entry name" value="7tm_classA_rhodopsin-like"/>
    <property type="match status" value="1"/>
</dbReference>
<feature type="domain" description="EGF-like" evidence="7">
    <location>
        <begin position="188"/>
        <end position="232"/>
    </location>
</feature>
<evidence type="ECO:0000259" key="7">
    <source>
        <dbReference type="PROSITE" id="PS50026"/>
    </source>
</evidence>
<dbReference type="PROSITE" id="PS00022">
    <property type="entry name" value="EGF_1"/>
    <property type="match status" value="4"/>
</dbReference>
<dbReference type="EMBL" id="CAJOBO010001364">
    <property type="protein sequence ID" value="CAF4369943.1"/>
    <property type="molecule type" value="Genomic_DNA"/>
</dbReference>
<evidence type="ECO:0000256" key="2">
    <source>
        <dbReference type="ARBA" id="ARBA00022692"/>
    </source>
</evidence>
<keyword evidence="5" id="KW-1015">Disulfide bond</keyword>
<evidence type="ECO:0008006" key="11">
    <source>
        <dbReference type="Google" id="ProtNLM"/>
    </source>
</evidence>
<dbReference type="AlphaFoldDB" id="A0A820M7X2"/>
<comment type="caution">
    <text evidence="9">The sequence shown here is derived from an EMBL/GenBank/DDBJ whole genome shotgun (WGS) entry which is preliminary data.</text>
</comment>
<dbReference type="InterPro" id="IPR000742">
    <property type="entry name" value="EGF"/>
</dbReference>
<keyword evidence="5" id="KW-0245">EGF-like domain</keyword>
<proteinExistence type="predicted"/>
<dbReference type="SMART" id="SM00181">
    <property type="entry name" value="EGF"/>
    <property type="match status" value="3"/>
</dbReference>
<evidence type="ECO:0000256" key="4">
    <source>
        <dbReference type="ARBA" id="ARBA00023136"/>
    </source>
</evidence>
<evidence type="ECO:0000313" key="9">
    <source>
        <dbReference type="EMBL" id="CAF4369943.1"/>
    </source>
</evidence>
<evidence type="ECO:0000313" key="10">
    <source>
        <dbReference type="Proteomes" id="UP000663851"/>
    </source>
</evidence>
<dbReference type="GO" id="GO:0016020">
    <property type="term" value="C:membrane"/>
    <property type="evidence" value="ECO:0007669"/>
    <property type="project" value="UniProtKB-SubCell"/>
</dbReference>
<keyword evidence="2 6" id="KW-0812">Transmembrane</keyword>
<dbReference type="CDD" id="cd00054">
    <property type="entry name" value="EGF_CA"/>
    <property type="match status" value="1"/>
</dbReference>
<gene>
    <name evidence="9" type="ORF">HFQ381_LOCUS17986</name>
</gene>
<keyword evidence="4 6" id="KW-0472">Membrane</keyword>
<feature type="disulfide bond" evidence="5">
    <location>
        <begin position="222"/>
        <end position="231"/>
    </location>
</feature>
<feature type="transmembrane region" description="Helical" evidence="6">
    <location>
        <begin position="820"/>
        <end position="841"/>
    </location>
</feature>
<dbReference type="Proteomes" id="UP000663851">
    <property type="component" value="Unassembled WGS sequence"/>
</dbReference>
<name>A0A820M7X2_9BILA</name>
<comment type="caution">
    <text evidence="5">Lacks conserved residue(s) required for the propagation of feature annotation.</text>
</comment>
<dbReference type="SUPFAM" id="SSF57196">
    <property type="entry name" value="EGF/Laminin"/>
    <property type="match status" value="2"/>
</dbReference>
<feature type="domain" description="EGF-like" evidence="7">
    <location>
        <begin position="280"/>
        <end position="326"/>
    </location>
</feature>
<evidence type="ECO:0000256" key="5">
    <source>
        <dbReference type="PROSITE-ProRule" id="PRU00076"/>
    </source>
</evidence>
<dbReference type="InterPro" id="IPR017452">
    <property type="entry name" value="GPCR_Rhodpsn_7TM"/>
</dbReference>
<evidence type="ECO:0000256" key="6">
    <source>
        <dbReference type="SAM" id="Phobius"/>
    </source>
</evidence>
<feature type="transmembrane region" description="Helical" evidence="6">
    <location>
        <begin position="739"/>
        <end position="761"/>
    </location>
</feature>
<dbReference type="Gene3D" id="1.20.1070.10">
    <property type="entry name" value="Rhodopsin 7-helix transmembrane proteins"/>
    <property type="match status" value="1"/>
</dbReference>
<dbReference type="InterPro" id="IPR051830">
    <property type="entry name" value="NOTCH_homolog"/>
</dbReference>
<dbReference type="SUPFAM" id="SSF81321">
    <property type="entry name" value="Family A G protein-coupled receptor-like"/>
    <property type="match status" value="1"/>
</dbReference>
<feature type="transmembrane region" description="Helical" evidence="6">
    <location>
        <begin position="655"/>
        <end position="675"/>
    </location>
</feature>
<reference evidence="9" key="1">
    <citation type="submission" date="2021-02" db="EMBL/GenBank/DDBJ databases">
        <authorList>
            <person name="Nowell W R."/>
        </authorList>
    </citation>
    <scope>NUCLEOTIDE SEQUENCE</scope>
</reference>
<feature type="transmembrane region" description="Helical" evidence="6">
    <location>
        <begin position="687"/>
        <end position="709"/>
    </location>
</feature>
<organism evidence="9 10">
    <name type="scientific">Rotaria socialis</name>
    <dbReference type="NCBI Taxonomy" id="392032"/>
    <lineage>
        <taxon>Eukaryota</taxon>
        <taxon>Metazoa</taxon>
        <taxon>Spiralia</taxon>
        <taxon>Gnathifera</taxon>
        <taxon>Rotifera</taxon>
        <taxon>Eurotatoria</taxon>
        <taxon>Bdelloidea</taxon>
        <taxon>Philodinida</taxon>
        <taxon>Philodinidae</taxon>
        <taxon>Rotaria</taxon>
    </lineage>
</organism>
<evidence type="ECO:0000256" key="1">
    <source>
        <dbReference type="ARBA" id="ARBA00004370"/>
    </source>
</evidence>
<feature type="transmembrane region" description="Helical" evidence="6">
    <location>
        <begin position="564"/>
        <end position="587"/>
    </location>
</feature>
<evidence type="ECO:0000259" key="8">
    <source>
        <dbReference type="PROSITE" id="PS50262"/>
    </source>
</evidence>
<protein>
    <recommendedName>
        <fullName evidence="11">EGF-like domain-containing protein</fullName>
    </recommendedName>
</protein>
<accession>A0A820M7X2</accession>
<feature type="domain" description="G-protein coupled receptors family 1 profile" evidence="8">
    <location>
        <begin position="581"/>
        <end position="840"/>
    </location>
</feature>
<dbReference type="PANTHER" id="PTHR24033:SF224">
    <property type="entry name" value="C-TYPE LECTIN"/>
    <property type="match status" value="1"/>
</dbReference>
<feature type="transmembrane region" description="Helical" evidence="6">
    <location>
        <begin position="787"/>
        <end position="808"/>
    </location>
</feature>
<feature type="disulfide bond" evidence="5">
    <location>
        <begin position="316"/>
        <end position="325"/>
    </location>
</feature>
<dbReference type="Gene3D" id="2.10.25.10">
    <property type="entry name" value="Laminin"/>
    <property type="match status" value="2"/>
</dbReference>
<evidence type="ECO:0000256" key="3">
    <source>
        <dbReference type="ARBA" id="ARBA00022989"/>
    </source>
</evidence>
<keyword evidence="3 6" id="KW-1133">Transmembrane helix</keyword>
<feature type="transmembrane region" description="Helical" evidence="6">
    <location>
        <begin position="599"/>
        <end position="618"/>
    </location>
</feature>
<dbReference type="PANTHER" id="PTHR24033">
    <property type="entry name" value="EGF-LIKE DOMAIN-CONTAINING PROTEIN"/>
    <property type="match status" value="1"/>
</dbReference>
<dbReference type="PROSITE" id="PS50026">
    <property type="entry name" value="EGF_3"/>
    <property type="match status" value="2"/>
</dbReference>
<feature type="transmembrane region" description="Helical" evidence="6">
    <location>
        <begin position="630"/>
        <end position="649"/>
    </location>
</feature>
<dbReference type="PROSITE" id="PS50262">
    <property type="entry name" value="G_PROTEIN_RECEP_F1_2"/>
    <property type="match status" value="1"/>
</dbReference>